<dbReference type="EMBL" id="FQYO01000003">
    <property type="protein sequence ID" value="SHI78190.1"/>
    <property type="molecule type" value="Genomic_DNA"/>
</dbReference>
<evidence type="ECO:0000256" key="1">
    <source>
        <dbReference type="ARBA" id="ARBA00023002"/>
    </source>
</evidence>
<dbReference type="PANTHER" id="PTHR43333:SF1">
    <property type="entry name" value="D-ISOMER SPECIFIC 2-HYDROXYACID DEHYDROGENASE NAD-BINDING DOMAIN-CONTAINING PROTEIN"/>
    <property type="match status" value="1"/>
</dbReference>
<keyword evidence="4" id="KW-0670">Pyruvate</keyword>
<dbReference type="Pfam" id="PF02826">
    <property type="entry name" value="2-Hacid_dh_C"/>
    <property type="match status" value="1"/>
</dbReference>
<reference evidence="4 5" key="1">
    <citation type="submission" date="2016-11" db="EMBL/GenBank/DDBJ databases">
        <authorList>
            <person name="Jaros S."/>
            <person name="Januszkiewicz K."/>
            <person name="Wedrychowicz H."/>
        </authorList>
    </citation>
    <scope>NUCLEOTIDE SEQUENCE [LARGE SCALE GENOMIC DNA]</scope>
    <source>
        <strain evidence="4 5">DSM 100565</strain>
    </source>
</reference>
<dbReference type="Gene3D" id="3.40.50.720">
    <property type="entry name" value="NAD(P)-binding Rossmann-like Domain"/>
    <property type="match status" value="2"/>
</dbReference>
<dbReference type="Proteomes" id="UP000184292">
    <property type="component" value="Unassembled WGS sequence"/>
</dbReference>
<dbReference type="GO" id="GO:0051287">
    <property type="term" value="F:NAD binding"/>
    <property type="evidence" value="ECO:0007669"/>
    <property type="project" value="InterPro"/>
</dbReference>
<gene>
    <name evidence="4" type="ORF">SAMN05444417_1678</name>
</gene>
<keyword evidence="2" id="KW-0520">NAD</keyword>
<dbReference type="GO" id="GO:0016491">
    <property type="term" value="F:oxidoreductase activity"/>
    <property type="evidence" value="ECO:0007669"/>
    <property type="project" value="UniProtKB-KW"/>
</dbReference>
<dbReference type="PANTHER" id="PTHR43333">
    <property type="entry name" value="2-HACID_DH_C DOMAIN-CONTAINING PROTEIN"/>
    <property type="match status" value="1"/>
</dbReference>
<evidence type="ECO:0000259" key="3">
    <source>
        <dbReference type="Pfam" id="PF02826"/>
    </source>
</evidence>
<proteinExistence type="predicted"/>
<sequence>MPEILFWSAPRVWDSYAELLPRALDEAGVAARVAPDLPPERADYVVYAPAKARLDLQSAPKVKAVLSLWAGIESVIDDVPPDVPLTRMVDDGLTEGMIEYVTGHVLRHHLGMDAHIVNPGREWRPDAPPLARQRKVAILGLGALGAACGQALAALNFDVAGWSRTPKRVAGVSCHHGTEGFAAALDGAGIVVLLLPATPATERVLDAAALARLAPGAAVINPGRGALVDDAALLAALDSGQVRHATLDAFRTEPLPPGDPYWAHPKVTVTPHIASETRAVTAARVIAENVRRAEAGEPLLHVVERGRGY</sequence>
<accession>A0A1M6DYH9</accession>
<name>A0A1M6DYH9_9RHOB</name>
<organism evidence="4 5">
    <name type="scientific">Wenxinia saemankumensis</name>
    <dbReference type="NCBI Taxonomy" id="1447782"/>
    <lineage>
        <taxon>Bacteria</taxon>
        <taxon>Pseudomonadati</taxon>
        <taxon>Pseudomonadota</taxon>
        <taxon>Alphaproteobacteria</taxon>
        <taxon>Rhodobacterales</taxon>
        <taxon>Roseobacteraceae</taxon>
        <taxon>Wenxinia</taxon>
    </lineage>
</organism>
<feature type="domain" description="D-isomer specific 2-hydroxyacid dehydrogenase NAD-binding" evidence="3">
    <location>
        <begin position="130"/>
        <end position="274"/>
    </location>
</feature>
<dbReference type="RefSeq" id="WP_073328236.1">
    <property type="nucleotide sequence ID" value="NZ_FQYO01000003.1"/>
</dbReference>
<keyword evidence="5" id="KW-1185">Reference proteome</keyword>
<dbReference type="AlphaFoldDB" id="A0A1M6DYH9"/>
<dbReference type="STRING" id="1447782.SAMN05444417_1678"/>
<protein>
    <submittedName>
        <fullName evidence="4">Glyoxylate/hydroxypyruvate reductase A</fullName>
    </submittedName>
</protein>
<evidence type="ECO:0000313" key="4">
    <source>
        <dbReference type="EMBL" id="SHI78190.1"/>
    </source>
</evidence>
<dbReference type="SUPFAM" id="SSF51735">
    <property type="entry name" value="NAD(P)-binding Rossmann-fold domains"/>
    <property type="match status" value="1"/>
</dbReference>
<dbReference type="InterPro" id="IPR036291">
    <property type="entry name" value="NAD(P)-bd_dom_sf"/>
</dbReference>
<dbReference type="InterPro" id="IPR006140">
    <property type="entry name" value="D-isomer_DH_NAD-bd"/>
</dbReference>
<evidence type="ECO:0000313" key="5">
    <source>
        <dbReference type="Proteomes" id="UP000184292"/>
    </source>
</evidence>
<keyword evidence="1" id="KW-0560">Oxidoreductase</keyword>
<dbReference type="OrthoDB" id="9787219at2"/>
<evidence type="ECO:0000256" key="2">
    <source>
        <dbReference type="ARBA" id="ARBA00023027"/>
    </source>
</evidence>